<reference evidence="2" key="1">
    <citation type="submission" date="2022-01" db="UniProtKB">
        <authorList>
            <consortium name="EnsemblMetazoa"/>
        </authorList>
    </citation>
    <scope>IDENTIFICATION</scope>
</reference>
<dbReference type="KEGG" id="clec:106670785"/>
<dbReference type="EnsemblMetazoa" id="XM_014401374.2">
    <property type="protein sequence ID" value="XP_014256860.1"/>
    <property type="gene ID" value="LOC106670785"/>
</dbReference>
<dbReference type="GeneID" id="106670785"/>
<organism evidence="2 3">
    <name type="scientific">Cimex lectularius</name>
    <name type="common">Bed bug</name>
    <name type="synonym">Acanthia lectularia</name>
    <dbReference type="NCBI Taxonomy" id="79782"/>
    <lineage>
        <taxon>Eukaryota</taxon>
        <taxon>Metazoa</taxon>
        <taxon>Ecdysozoa</taxon>
        <taxon>Arthropoda</taxon>
        <taxon>Hexapoda</taxon>
        <taxon>Insecta</taxon>
        <taxon>Pterygota</taxon>
        <taxon>Neoptera</taxon>
        <taxon>Paraneoptera</taxon>
        <taxon>Hemiptera</taxon>
        <taxon>Heteroptera</taxon>
        <taxon>Panheteroptera</taxon>
        <taxon>Cimicomorpha</taxon>
        <taxon>Cimicidae</taxon>
        <taxon>Cimex</taxon>
    </lineage>
</organism>
<protein>
    <recommendedName>
        <fullName evidence="4">Transmembrane protein 98</fullName>
    </recommendedName>
</protein>
<keyword evidence="3" id="KW-1185">Reference proteome</keyword>
<evidence type="ECO:0000256" key="1">
    <source>
        <dbReference type="SAM" id="Phobius"/>
    </source>
</evidence>
<dbReference type="Proteomes" id="UP000494040">
    <property type="component" value="Unassembled WGS sequence"/>
</dbReference>
<evidence type="ECO:0000313" key="2">
    <source>
        <dbReference type="EnsemblMetazoa" id="XP_014256862.1"/>
    </source>
</evidence>
<keyword evidence="1" id="KW-0472">Membrane</keyword>
<dbReference type="EnsemblMetazoa" id="XM_014401376.2">
    <property type="protein sequence ID" value="XP_014256862.1"/>
    <property type="gene ID" value="LOC106670785"/>
</dbReference>
<dbReference type="RefSeq" id="XP_014256860.1">
    <property type="nucleotide sequence ID" value="XM_014401374.2"/>
</dbReference>
<accession>A0A8I6S671</accession>
<evidence type="ECO:0008006" key="4">
    <source>
        <dbReference type="Google" id="ProtNLM"/>
    </source>
</evidence>
<dbReference type="OMA" id="CKANKEH"/>
<keyword evidence="1" id="KW-0812">Transmembrane</keyword>
<dbReference type="AlphaFoldDB" id="A0A8I6S671"/>
<feature type="transmembrane region" description="Helical" evidence="1">
    <location>
        <begin position="20"/>
        <end position="42"/>
    </location>
</feature>
<dbReference type="RefSeq" id="XP_014256862.1">
    <property type="nucleotide sequence ID" value="XM_014401376.2"/>
</dbReference>
<sequence>MGCSTDYCPGLTDMEKLLGLLLLLLGVVFVSSFAVLVALCRYKILRRGLRLRPSHTRIRLVEKQPTKTDRLDERCKELVGLCGSLYLPAWRISEGDLHDLRRIVDLARSITESDLGTPICDDTARLLIQASKTMARVEERLKDVEEISTPDNTVDMIQI</sequence>
<proteinExistence type="predicted"/>
<name>A0A8I6S671_CIMLE</name>
<keyword evidence="1" id="KW-1133">Transmembrane helix</keyword>
<evidence type="ECO:0000313" key="3">
    <source>
        <dbReference type="Proteomes" id="UP000494040"/>
    </source>
</evidence>